<dbReference type="EMBL" id="QTTQ01000011">
    <property type="protein sequence ID" value="REE80696.1"/>
    <property type="molecule type" value="Genomic_DNA"/>
</dbReference>
<protein>
    <submittedName>
        <fullName evidence="1">Uncharacterized protein</fullName>
    </submittedName>
</protein>
<dbReference type="AlphaFoldDB" id="A0A3D9RUC0"/>
<dbReference type="Proteomes" id="UP000256429">
    <property type="component" value="Unassembled WGS sequence"/>
</dbReference>
<dbReference type="OrthoDB" id="1438878at2"/>
<comment type="caution">
    <text evidence="1">The sequence shown here is derived from an EMBL/GenBank/DDBJ whole genome shotgun (WGS) entry which is preliminary data.</text>
</comment>
<reference evidence="1 2" key="1">
    <citation type="submission" date="2018-08" db="EMBL/GenBank/DDBJ databases">
        <title>Genomic Encyclopedia of Type Strains, Phase III (KMG-III): the genomes of soil and plant-associated and newly described type strains.</title>
        <authorList>
            <person name="Whitman W."/>
        </authorList>
    </citation>
    <scope>NUCLEOTIDE SEQUENCE [LARGE SCALE GENOMIC DNA]</scope>
    <source>
        <strain evidence="1 2">325-5</strain>
    </source>
</reference>
<keyword evidence="2" id="KW-1185">Reference proteome</keyword>
<dbReference type="InterPro" id="IPR036388">
    <property type="entry name" value="WH-like_DNA-bd_sf"/>
</dbReference>
<evidence type="ECO:0000313" key="1">
    <source>
        <dbReference type="EMBL" id="REE80696.1"/>
    </source>
</evidence>
<gene>
    <name evidence="1" type="ORF">BX611_2348</name>
</gene>
<name>A0A3D9RUC0_9FLAO</name>
<proteinExistence type="predicted"/>
<organism evidence="1 2">
    <name type="scientific">Lutibacter oceani</name>
    <dbReference type="NCBI Taxonomy" id="1853311"/>
    <lineage>
        <taxon>Bacteria</taxon>
        <taxon>Pseudomonadati</taxon>
        <taxon>Bacteroidota</taxon>
        <taxon>Flavobacteriia</taxon>
        <taxon>Flavobacteriales</taxon>
        <taxon>Flavobacteriaceae</taxon>
        <taxon>Lutibacter</taxon>
    </lineage>
</organism>
<accession>A0A3D9RUC0</accession>
<evidence type="ECO:0000313" key="2">
    <source>
        <dbReference type="Proteomes" id="UP000256429"/>
    </source>
</evidence>
<sequence>MMYYYKTTQTPNSLFDIHLKILSKSELKVLLTVIRKTVGIIDITVRNKRIERAWISQRLFSLCTGLSRRAVSTAIDSLVLKDLIIVTNQGGHILKTKNARKGASRLYFSSNSLLEGSYKKKEVSEIICDNPVKKVHTIKQTLIKQSCENISLGIKKLSDKERILQIIHSQNTST</sequence>
<dbReference type="RefSeq" id="WP_115881373.1">
    <property type="nucleotide sequence ID" value="NZ_QTTQ01000011.1"/>
</dbReference>
<dbReference type="Gene3D" id="1.10.10.10">
    <property type="entry name" value="Winged helix-like DNA-binding domain superfamily/Winged helix DNA-binding domain"/>
    <property type="match status" value="1"/>
</dbReference>